<dbReference type="Proteomes" id="UP000034723">
    <property type="component" value="Chromosome"/>
</dbReference>
<protein>
    <submittedName>
        <fullName evidence="2">Uncharacterized protein</fullName>
    </submittedName>
</protein>
<dbReference type="InterPro" id="IPR011856">
    <property type="entry name" value="tRNA_endonuc-like_dom_sf"/>
</dbReference>
<dbReference type="OrthoDB" id="359258at2157"/>
<evidence type="ECO:0000313" key="2">
    <source>
        <dbReference type="EMBL" id="AKG91655.1"/>
    </source>
</evidence>
<evidence type="ECO:0000313" key="3">
    <source>
        <dbReference type="Proteomes" id="UP000034723"/>
    </source>
</evidence>
<proteinExistence type="predicted"/>
<dbReference type="GO" id="GO:0003676">
    <property type="term" value="F:nucleic acid binding"/>
    <property type="evidence" value="ECO:0007669"/>
    <property type="project" value="InterPro"/>
</dbReference>
<reference evidence="2 3" key="1">
    <citation type="submission" date="2015-04" db="EMBL/GenBank/DDBJ databases">
        <title>The complete genome sequence of the hyperthermophilic, obligate iron-reducing archaeon Geoglobus ahangari strain 234T.</title>
        <authorList>
            <person name="Manzella M.P."/>
            <person name="Holmes D.E."/>
            <person name="Rocheleau J.M."/>
            <person name="Chung A."/>
            <person name="Reguera G."/>
            <person name="Kashefi K."/>
        </authorList>
    </citation>
    <scope>NUCLEOTIDE SEQUENCE [LARGE SCALE GENOMIC DNA]</scope>
    <source>
        <strain evidence="2 3">234</strain>
    </source>
</reference>
<keyword evidence="1" id="KW-1133">Transmembrane helix</keyword>
<gene>
    <name evidence="2" type="ORF">GAH_01021</name>
</gene>
<dbReference type="InterPro" id="IPR011335">
    <property type="entry name" value="Restrct_endonuc-II-like"/>
</dbReference>
<dbReference type="SUPFAM" id="SSF52980">
    <property type="entry name" value="Restriction endonuclease-like"/>
    <property type="match status" value="1"/>
</dbReference>
<feature type="transmembrane region" description="Helical" evidence="1">
    <location>
        <begin position="341"/>
        <end position="359"/>
    </location>
</feature>
<dbReference type="AlphaFoldDB" id="A0A0F7IGB1"/>
<dbReference type="STRING" id="113653.GAH_01021"/>
<evidence type="ECO:0000256" key="1">
    <source>
        <dbReference type="SAM" id="Phobius"/>
    </source>
</evidence>
<dbReference type="EMBL" id="CP011267">
    <property type="protein sequence ID" value="AKG91655.1"/>
    <property type="molecule type" value="Genomic_DNA"/>
</dbReference>
<sequence length="633" mass="73187">MKGEAESDNSLEKSSLNPIDDILAALNILRIATNTSEFESWLKTHHNKNMDRILAEGYKFFVVSTIRLIINLIELDYSLGLEEDFIFFRARFKGIPIEDIPNTSEKTVIIKNIWLLSRRLRKAKNWDEIRVSITSLDPLIRLFEELYRFAKPTIGIDKDLALNIATKFYAFVYLNDVRSGVPLGYISPATIGTNLSPKYLQLVFKGYVLTLQYLWSKLLGENDFRKSCIKDLHKITNTNFESHEGDIGKLNKEWLILDSFFDKIRKEIIGPLENGLGLALGLEPLLVIEAIGKSILKPLLSKENLREPDYFRRKTVDDIKKWLDYNLLWYGVEVLSSTGSIFSGVPAFLSVLVGLVNLGRDKVLIRIFRHPEGGNMNSYSYGILIPAYGSIGITDYSGWLIFFDSATDYSGFGGNLYRQAKRYIDIFREKDLIEVEEVEIEINLFKEYLKDRSVSSVFDRVITESPFGKSVIIDINQIENERRKFQENVKGLLFELMVYKWVQEQEYFEEVKHNYIADKEEIDVFSKKGNKIYLYECKVAVHKDEIIKTLNQISRKILVLRSEYPECSIIPILVTYFPLPAERTKFFEERGIKVIDGFNKKIENSSFFSKDRVKLVKQIFESQNADTKLDCDA</sequence>
<dbReference type="HOGENOM" id="CLU_417776_0_0_2"/>
<keyword evidence="1" id="KW-0812">Transmembrane</keyword>
<dbReference type="GeneID" id="24803596"/>
<dbReference type="InParanoid" id="A0A0F7IGB1"/>
<keyword evidence="3" id="KW-1185">Reference proteome</keyword>
<accession>A0A0F7IGB1</accession>
<name>A0A0F7IGB1_9EURY</name>
<organism evidence="2 3">
    <name type="scientific">Geoglobus ahangari</name>
    <dbReference type="NCBI Taxonomy" id="113653"/>
    <lineage>
        <taxon>Archaea</taxon>
        <taxon>Methanobacteriati</taxon>
        <taxon>Methanobacteriota</taxon>
        <taxon>Archaeoglobi</taxon>
        <taxon>Archaeoglobales</taxon>
        <taxon>Archaeoglobaceae</taxon>
        <taxon>Geoglobus</taxon>
    </lineage>
</organism>
<keyword evidence="1" id="KW-0472">Membrane</keyword>
<dbReference type="RefSeq" id="WP_156967396.1">
    <property type="nucleotide sequence ID" value="NZ_CP011267.1"/>
</dbReference>
<dbReference type="KEGG" id="gah:GAH_01021"/>
<dbReference type="Gene3D" id="3.40.1350.10">
    <property type="match status" value="1"/>
</dbReference>